<dbReference type="EMBL" id="CP014227">
    <property type="protein sequence ID" value="AMD84340.1"/>
    <property type="molecule type" value="Genomic_DNA"/>
</dbReference>
<sequence>MNTTLMRAEINNVDIPIIEAILQKFSARNIYFENVDKEERPNAVTLQAMKEVEQLRKDKNRKRFTNVDDLMAYLND</sequence>
<gene>
    <name evidence="1" type="ORF">AXF12_01600</name>
    <name evidence="2" type="ORF">SAMEA44541418_01435</name>
</gene>
<keyword evidence="3" id="KW-1185">Reference proteome</keyword>
<protein>
    <submittedName>
        <fullName evidence="2">Uncharacterized protein</fullName>
    </submittedName>
</protein>
<dbReference type="KEGG" id="chg:AXF12_01600"/>
<reference evidence="1 3" key="1">
    <citation type="submission" date="2016-02" db="EMBL/GenBank/DDBJ databases">
        <authorList>
            <person name="Holder M.E."/>
            <person name="Ajami N.J."/>
            <person name="Petrosino J.F."/>
        </authorList>
    </citation>
    <scope>NUCLEOTIDE SEQUENCE [LARGE SCALE GENOMIC DNA]</scope>
    <source>
        <strain evidence="1 3">CCUG 32990</strain>
    </source>
</reference>
<organism evidence="2 4">
    <name type="scientific">Capnocytophaga haemolytica</name>
    <dbReference type="NCBI Taxonomy" id="45243"/>
    <lineage>
        <taxon>Bacteria</taxon>
        <taxon>Pseudomonadati</taxon>
        <taxon>Bacteroidota</taxon>
        <taxon>Flavobacteriia</taxon>
        <taxon>Flavobacteriales</taxon>
        <taxon>Flavobacteriaceae</taxon>
        <taxon>Capnocytophaga</taxon>
    </lineage>
</organism>
<reference evidence="2 4" key="2">
    <citation type="submission" date="2017-06" db="EMBL/GenBank/DDBJ databases">
        <authorList>
            <consortium name="Pathogen Informatics"/>
        </authorList>
    </citation>
    <scope>NUCLEOTIDE SEQUENCE [LARGE SCALE GENOMIC DNA]</scope>
    <source>
        <strain evidence="2 4">NCTC12947</strain>
    </source>
</reference>
<evidence type="ECO:0000313" key="3">
    <source>
        <dbReference type="Proteomes" id="UP000065822"/>
    </source>
</evidence>
<dbReference type="AlphaFoldDB" id="A0AAX2GZ64"/>
<dbReference type="Proteomes" id="UP000215539">
    <property type="component" value="Chromosome 1"/>
</dbReference>
<evidence type="ECO:0000313" key="2">
    <source>
        <dbReference type="EMBL" id="SNV11616.1"/>
    </source>
</evidence>
<proteinExistence type="predicted"/>
<dbReference type="Proteomes" id="UP000065822">
    <property type="component" value="Chromosome"/>
</dbReference>
<evidence type="ECO:0000313" key="4">
    <source>
        <dbReference type="Proteomes" id="UP000215539"/>
    </source>
</evidence>
<accession>A0AAX2GZ64</accession>
<dbReference type="EMBL" id="LT906449">
    <property type="protein sequence ID" value="SNV11616.1"/>
    <property type="molecule type" value="Genomic_DNA"/>
</dbReference>
<name>A0AAX2GZ64_9FLAO</name>
<evidence type="ECO:0000313" key="1">
    <source>
        <dbReference type="EMBL" id="AMD84340.1"/>
    </source>
</evidence>